<gene>
    <name evidence="2" type="ORF">PLEPLA_LOCUS8695</name>
</gene>
<feature type="compositionally biased region" description="Pro residues" evidence="1">
    <location>
        <begin position="9"/>
        <end position="21"/>
    </location>
</feature>
<feature type="compositionally biased region" description="Pro residues" evidence="1">
    <location>
        <begin position="53"/>
        <end position="77"/>
    </location>
</feature>
<dbReference type="Proteomes" id="UP001153269">
    <property type="component" value="Unassembled WGS sequence"/>
</dbReference>
<proteinExistence type="predicted"/>
<dbReference type="AlphaFoldDB" id="A0A9N7TY33"/>
<comment type="caution">
    <text evidence="2">The sequence shown here is derived from an EMBL/GenBank/DDBJ whole genome shotgun (WGS) entry which is preliminary data.</text>
</comment>
<evidence type="ECO:0000256" key="1">
    <source>
        <dbReference type="SAM" id="MobiDB-lite"/>
    </source>
</evidence>
<feature type="compositionally biased region" description="Pro residues" evidence="1">
    <location>
        <begin position="104"/>
        <end position="121"/>
    </location>
</feature>
<name>A0A9N7TY33_PLEPL</name>
<protein>
    <submittedName>
        <fullName evidence="2">Uncharacterized protein</fullName>
    </submittedName>
</protein>
<dbReference type="EMBL" id="CADEAL010000482">
    <property type="protein sequence ID" value="CAB1420818.1"/>
    <property type="molecule type" value="Genomic_DNA"/>
</dbReference>
<evidence type="ECO:0000313" key="2">
    <source>
        <dbReference type="EMBL" id="CAB1420818.1"/>
    </source>
</evidence>
<accession>A0A9N7TY33</accession>
<reference evidence="2" key="1">
    <citation type="submission" date="2020-03" db="EMBL/GenBank/DDBJ databases">
        <authorList>
            <person name="Weist P."/>
        </authorList>
    </citation>
    <scope>NUCLEOTIDE SEQUENCE</scope>
</reference>
<sequence length="308" mass="33849">MSPSLSPSLPHPFPPSLPHPSLPLHSALQEQQGPSGLTVPDSFRFRRPMHSFTPPPPPPPPLFHPPTPPPASPPPPASCQTDPPCSLHPYWRMEKQSSRNSPDNCPPPQIPKYPHPPPPPLLRPMSRWMLVDVCRHTNRQGGGGEWAGVHGCYQFQPAQPPPRLSHTLTGTLPRPRDVDEPISREVLRTESVSLVVDSSSFLSSSIQTLSIGRPFVPPPPRSVTNERSEPGLEFKGETVKLGHLENIPVFICRLATEKKKKKKKKKGQASKPRMLTLEKLMVLLVVRGLAGPEPSLAAEDSEPRGETS</sequence>
<organism evidence="2 3">
    <name type="scientific">Pleuronectes platessa</name>
    <name type="common">European plaice</name>
    <dbReference type="NCBI Taxonomy" id="8262"/>
    <lineage>
        <taxon>Eukaryota</taxon>
        <taxon>Metazoa</taxon>
        <taxon>Chordata</taxon>
        <taxon>Craniata</taxon>
        <taxon>Vertebrata</taxon>
        <taxon>Euteleostomi</taxon>
        <taxon>Actinopterygii</taxon>
        <taxon>Neopterygii</taxon>
        <taxon>Teleostei</taxon>
        <taxon>Neoteleostei</taxon>
        <taxon>Acanthomorphata</taxon>
        <taxon>Carangaria</taxon>
        <taxon>Pleuronectiformes</taxon>
        <taxon>Pleuronectoidei</taxon>
        <taxon>Pleuronectidae</taxon>
        <taxon>Pleuronectes</taxon>
    </lineage>
</organism>
<feature type="region of interest" description="Disordered" evidence="1">
    <location>
        <begin position="1"/>
        <end position="121"/>
    </location>
</feature>
<evidence type="ECO:0000313" key="3">
    <source>
        <dbReference type="Proteomes" id="UP001153269"/>
    </source>
</evidence>
<dbReference type="PRINTS" id="PR01217">
    <property type="entry name" value="PRICHEXTENSN"/>
</dbReference>
<keyword evidence="3" id="KW-1185">Reference proteome</keyword>